<feature type="region of interest" description="Disordered" evidence="3">
    <location>
        <begin position="253"/>
        <end position="277"/>
    </location>
</feature>
<evidence type="ECO:0000256" key="1">
    <source>
        <dbReference type="ARBA" id="ARBA00006395"/>
    </source>
</evidence>
<feature type="compositionally biased region" description="Basic and acidic residues" evidence="3">
    <location>
        <begin position="487"/>
        <end position="496"/>
    </location>
</feature>
<name>A0ABZ1D389_9TREE</name>
<protein>
    <recommendedName>
        <fullName evidence="2">RecQ-mediated genome instability protein 1</fullName>
    </recommendedName>
</protein>
<feature type="region of interest" description="Disordered" evidence="3">
    <location>
        <begin position="456"/>
        <end position="502"/>
    </location>
</feature>
<dbReference type="Proteomes" id="UP001329825">
    <property type="component" value="Chromosome 7"/>
</dbReference>
<dbReference type="EMBL" id="CP141887">
    <property type="protein sequence ID" value="WRT68499.1"/>
    <property type="molecule type" value="Genomic_DNA"/>
</dbReference>
<accession>A0ABZ1D389</accession>
<feature type="domain" description="RMI1 N-terminal" evidence="5">
    <location>
        <begin position="18"/>
        <end position="56"/>
    </location>
</feature>
<dbReference type="SMART" id="SM01161">
    <property type="entry name" value="DUF1767"/>
    <property type="match status" value="1"/>
</dbReference>
<proteinExistence type="inferred from homology"/>
<evidence type="ECO:0000313" key="7">
    <source>
        <dbReference type="Proteomes" id="UP001329825"/>
    </source>
</evidence>
<feature type="region of interest" description="Disordered" evidence="3">
    <location>
        <begin position="100"/>
        <end position="139"/>
    </location>
</feature>
<dbReference type="Pfam" id="PF21000">
    <property type="entry name" value="RMI1_N_N"/>
    <property type="match status" value="1"/>
</dbReference>
<feature type="compositionally biased region" description="Polar residues" evidence="3">
    <location>
        <begin position="405"/>
        <end position="419"/>
    </location>
</feature>
<evidence type="ECO:0000256" key="3">
    <source>
        <dbReference type="SAM" id="MobiDB-lite"/>
    </source>
</evidence>
<comment type="similarity">
    <text evidence="1">Belongs to the RMI1 family.</text>
</comment>
<dbReference type="Gene3D" id="2.40.50.770">
    <property type="entry name" value="RecQ-mediated genome instability protein Rmi1, C-terminal domain"/>
    <property type="match status" value="1"/>
</dbReference>
<organism evidence="6 7">
    <name type="scientific">Kwoniella shivajii</name>
    <dbReference type="NCBI Taxonomy" id="564305"/>
    <lineage>
        <taxon>Eukaryota</taxon>
        <taxon>Fungi</taxon>
        <taxon>Dikarya</taxon>
        <taxon>Basidiomycota</taxon>
        <taxon>Agaricomycotina</taxon>
        <taxon>Tremellomycetes</taxon>
        <taxon>Tremellales</taxon>
        <taxon>Cryptococcaceae</taxon>
        <taxon>Kwoniella</taxon>
    </lineage>
</organism>
<evidence type="ECO:0000259" key="4">
    <source>
        <dbReference type="Pfam" id="PF08585"/>
    </source>
</evidence>
<sequence>MMDIRPFIAFLRRTYPVPEVDPAWVQECVTALIDSGMEATVDQVHTQFLYSDLSSSTLQSRTFPQSNELHNLILFPRPTLLQLHSISEIGNSAFQIQTTMEQRSEVLSGQSRIRRMDEEEDDDNNPERDEGKVPPYPRGMLKLQVGDGRRIINAMEYKKINDLVLGQTSLGCKLLVQNVRCLRDTLLLTPENTQVIESSVEHLENLQKDQFLNDLKRRMGKLDEGSNVQAIRPPQRRIQPPSAVRPVPRAIAPPRNQSQSALNVPIPPPAAGPSRLRQFPLAPPQNAIPLFDPPPSPPKLIRPAPTRAKGVKASSTIKATSRKRSNSSPDIEEEFPGRTPNTRKPRAAAKAATARVQQLYHDIPEPDSDFNRVAREFEDDMDEFDYDIDVDESFIRQINEVEARASTSRQSTKVGTNNGYEDDDDDDSNDDDFMILDESMIRQIDHLTTTNYDKVKQIGHNSRNKNNSQRSGSSLRRKRSASSELEDSQKENKAPEIIEISD</sequence>
<feature type="region of interest" description="Disordered" evidence="3">
    <location>
        <begin position="403"/>
        <end position="432"/>
    </location>
</feature>
<feature type="compositionally biased region" description="Pro residues" evidence="3">
    <location>
        <begin position="291"/>
        <end position="300"/>
    </location>
</feature>
<dbReference type="PANTHER" id="PTHR14790">
    <property type="entry name" value="RECQ-MEDIATED GENOME INSTABILITY PROTEIN 1 RMI1"/>
    <property type="match status" value="1"/>
</dbReference>
<feature type="compositionally biased region" description="Polar residues" evidence="3">
    <location>
        <begin position="100"/>
        <end position="111"/>
    </location>
</feature>
<dbReference type="InterPro" id="IPR013894">
    <property type="entry name" value="RMI1_OB"/>
</dbReference>
<dbReference type="GeneID" id="87957606"/>
<feature type="compositionally biased region" description="Polar residues" evidence="3">
    <location>
        <begin position="459"/>
        <end position="474"/>
    </location>
</feature>
<feature type="compositionally biased region" description="Acidic residues" evidence="3">
    <location>
        <begin position="420"/>
        <end position="432"/>
    </location>
</feature>
<dbReference type="InterPro" id="IPR049363">
    <property type="entry name" value="RMI1_N"/>
</dbReference>
<evidence type="ECO:0000313" key="6">
    <source>
        <dbReference type="EMBL" id="WRT68499.1"/>
    </source>
</evidence>
<keyword evidence="7" id="KW-1185">Reference proteome</keyword>
<gene>
    <name evidence="6" type="ORF">IL334_005475</name>
</gene>
<dbReference type="PANTHER" id="PTHR14790:SF15">
    <property type="entry name" value="RECQ-MEDIATED GENOME INSTABILITY PROTEIN 1"/>
    <property type="match status" value="1"/>
</dbReference>
<evidence type="ECO:0000259" key="5">
    <source>
        <dbReference type="Pfam" id="PF21000"/>
    </source>
</evidence>
<feature type="domain" description="RecQ mediated genome instability protein 1 OB-fold" evidence="4">
    <location>
        <begin position="68"/>
        <end position="210"/>
    </location>
</feature>
<reference evidence="6 7" key="1">
    <citation type="submission" date="2024-01" db="EMBL/GenBank/DDBJ databases">
        <title>Comparative genomics of Cryptococcus and Kwoniella reveals pathogenesis evolution and contrasting modes of karyotype evolution via chromosome fusion or intercentromeric recombination.</title>
        <authorList>
            <person name="Coelho M.A."/>
            <person name="David-Palma M."/>
            <person name="Shea T."/>
            <person name="Bowers K."/>
            <person name="McGinley-Smith S."/>
            <person name="Mohammad A.W."/>
            <person name="Gnirke A."/>
            <person name="Yurkov A.M."/>
            <person name="Nowrousian M."/>
            <person name="Sun S."/>
            <person name="Cuomo C.A."/>
            <person name="Heitman J."/>
        </authorList>
    </citation>
    <scope>NUCLEOTIDE SEQUENCE [LARGE SCALE GENOMIC DNA]</scope>
    <source>
        <strain evidence="6">CBS 11374</strain>
    </source>
</reference>
<dbReference type="Pfam" id="PF08585">
    <property type="entry name" value="RMI1_N_C"/>
    <property type="match status" value="1"/>
</dbReference>
<feature type="region of interest" description="Disordered" evidence="3">
    <location>
        <begin position="290"/>
        <end position="345"/>
    </location>
</feature>
<evidence type="ECO:0000256" key="2">
    <source>
        <dbReference type="ARBA" id="ARBA00018987"/>
    </source>
</evidence>
<dbReference type="RefSeq" id="XP_062793239.1">
    <property type="nucleotide sequence ID" value="XM_062937188.1"/>
</dbReference>
<dbReference type="InterPro" id="IPR042470">
    <property type="entry name" value="RMI1_N_C_sf"/>
</dbReference>